<evidence type="ECO:0000259" key="8">
    <source>
        <dbReference type="Pfam" id="PF13127"/>
    </source>
</evidence>
<feature type="transmembrane region" description="Helical" evidence="6">
    <location>
        <begin position="429"/>
        <end position="452"/>
    </location>
</feature>
<evidence type="ECO:0000313" key="10">
    <source>
        <dbReference type="Proteomes" id="UP001357485"/>
    </source>
</evidence>
<feature type="domain" description="EamA" evidence="7">
    <location>
        <begin position="210"/>
        <end position="273"/>
    </location>
</feature>
<gene>
    <name evidence="9" type="ORF">LTR16_004929</name>
</gene>
<feature type="transmembrane region" description="Helical" evidence="6">
    <location>
        <begin position="365"/>
        <end position="382"/>
    </location>
</feature>
<evidence type="ECO:0000256" key="5">
    <source>
        <dbReference type="SAM" id="MobiDB-lite"/>
    </source>
</evidence>
<evidence type="ECO:0000256" key="4">
    <source>
        <dbReference type="ARBA" id="ARBA00023136"/>
    </source>
</evidence>
<keyword evidence="3 6" id="KW-1133">Transmembrane helix</keyword>
<feature type="non-terminal residue" evidence="9">
    <location>
        <position position="481"/>
    </location>
</feature>
<keyword evidence="2 6" id="KW-0812">Transmembrane</keyword>
<keyword evidence="10" id="KW-1185">Reference proteome</keyword>
<sequence>MASATAPVPGTPAIADAFVVPVPRHDHSLPPVSSAPPSVSPAPGVQRGDATKLSAKWRHTVGIILLLTTVVLWTASNFLASTIFAGFKNDTYSKPYFVTYINTAFFVVLLIPLSIRRAYKDPALLSSLKELWKRGSWQYKRLEGKDIEDDALVKPDNRCNHRPRLSSSTISEELLVEDELGSSQLSTKEAEGGTAGPLSLRETAKLSLEFCMLWANYSTAACLEYTTVASSTILTSTSSIWTLIFGALLHVERFTYRKLLGVLASLAGIILISSVDLSGSNDANRGSFPHKSRRQIAVGDALAFSSAVLYGVYTVLMKKRIGDEARVDMPVFFGLVGLFNVVLLWPGLLVLHWTGVEPFELPPTGKILTIVLVCIPFMPLLAHPPLFTTFTQPNPTLCPSVFSVQTKSPLTHPLPQQVNSLSSLISDFCWAYAMLLTSPLVVTVGLSMTIPLSLVGQVVLNGQTASAAYWLGAGVVLCSFL</sequence>
<evidence type="ECO:0000256" key="6">
    <source>
        <dbReference type="SAM" id="Phobius"/>
    </source>
</evidence>
<accession>A0ABR0KRG4</accession>
<name>A0ABR0KRG4_9PEZI</name>
<feature type="domain" description="DUF3955" evidence="8">
    <location>
        <begin position="60"/>
        <end position="115"/>
    </location>
</feature>
<dbReference type="InterPro" id="IPR025016">
    <property type="entry name" value="DUF3955"/>
</dbReference>
<feature type="region of interest" description="Disordered" evidence="5">
    <location>
        <begin position="28"/>
        <end position="47"/>
    </location>
</feature>
<evidence type="ECO:0000256" key="2">
    <source>
        <dbReference type="ARBA" id="ARBA00022692"/>
    </source>
</evidence>
<feature type="transmembrane region" description="Helical" evidence="6">
    <location>
        <begin position="97"/>
        <end position="115"/>
    </location>
</feature>
<dbReference type="Pfam" id="PF00892">
    <property type="entry name" value="EamA"/>
    <property type="match status" value="1"/>
</dbReference>
<comment type="subcellular location">
    <subcellularLocation>
        <location evidence="1">Membrane</location>
        <topology evidence="1">Multi-pass membrane protein</topology>
    </subcellularLocation>
</comment>
<dbReference type="SUPFAM" id="SSF103481">
    <property type="entry name" value="Multidrug resistance efflux transporter EmrE"/>
    <property type="match status" value="1"/>
</dbReference>
<feature type="compositionally biased region" description="Low complexity" evidence="5">
    <location>
        <begin position="30"/>
        <end position="43"/>
    </location>
</feature>
<dbReference type="InterPro" id="IPR000620">
    <property type="entry name" value="EamA_dom"/>
</dbReference>
<dbReference type="EMBL" id="JAVRRA010025343">
    <property type="protein sequence ID" value="KAK5118267.1"/>
    <property type="molecule type" value="Genomic_DNA"/>
</dbReference>
<protein>
    <recommendedName>
        <fullName evidence="11">EamA domain-containing protein</fullName>
    </recommendedName>
</protein>
<dbReference type="PANTHER" id="PTHR23051">
    <property type="entry name" value="SOLUTE CARRIER FAMILY 35, MEMBER F5"/>
    <property type="match status" value="1"/>
</dbReference>
<organism evidence="9 10">
    <name type="scientific">Cryomyces antarcticus</name>
    <dbReference type="NCBI Taxonomy" id="329879"/>
    <lineage>
        <taxon>Eukaryota</taxon>
        <taxon>Fungi</taxon>
        <taxon>Dikarya</taxon>
        <taxon>Ascomycota</taxon>
        <taxon>Pezizomycotina</taxon>
        <taxon>Dothideomycetes</taxon>
        <taxon>Dothideomycetes incertae sedis</taxon>
        <taxon>Cryomyces</taxon>
    </lineage>
</organism>
<evidence type="ECO:0000256" key="3">
    <source>
        <dbReference type="ARBA" id="ARBA00022989"/>
    </source>
</evidence>
<dbReference type="Pfam" id="PF13127">
    <property type="entry name" value="DUF3955"/>
    <property type="match status" value="1"/>
</dbReference>
<evidence type="ECO:0008006" key="11">
    <source>
        <dbReference type="Google" id="ProtNLM"/>
    </source>
</evidence>
<evidence type="ECO:0000259" key="7">
    <source>
        <dbReference type="Pfam" id="PF00892"/>
    </source>
</evidence>
<dbReference type="Proteomes" id="UP001357485">
    <property type="component" value="Unassembled WGS sequence"/>
</dbReference>
<dbReference type="InterPro" id="IPR037185">
    <property type="entry name" value="EmrE-like"/>
</dbReference>
<keyword evidence="4 6" id="KW-0472">Membrane</keyword>
<feature type="transmembrane region" description="Helical" evidence="6">
    <location>
        <begin position="61"/>
        <end position="85"/>
    </location>
</feature>
<evidence type="ECO:0000256" key="1">
    <source>
        <dbReference type="ARBA" id="ARBA00004141"/>
    </source>
</evidence>
<feature type="transmembrane region" description="Helical" evidence="6">
    <location>
        <begin position="329"/>
        <end position="353"/>
    </location>
</feature>
<feature type="transmembrane region" description="Helical" evidence="6">
    <location>
        <begin position="295"/>
        <end position="317"/>
    </location>
</feature>
<proteinExistence type="predicted"/>
<evidence type="ECO:0000313" key="9">
    <source>
        <dbReference type="EMBL" id="KAK5118267.1"/>
    </source>
</evidence>
<reference evidence="9 10" key="1">
    <citation type="submission" date="2023-08" db="EMBL/GenBank/DDBJ databases">
        <title>Black Yeasts Isolated from many extreme environments.</title>
        <authorList>
            <person name="Coleine C."/>
            <person name="Stajich J.E."/>
            <person name="Selbmann L."/>
        </authorList>
    </citation>
    <scope>NUCLEOTIDE SEQUENCE [LARGE SCALE GENOMIC DNA]</scope>
    <source>
        <strain evidence="9 10">CCFEE 536</strain>
    </source>
</reference>
<feature type="transmembrane region" description="Helical" evidence="6">
    <location>
        <begin position="259"/>
        <end position="275"/>
    </location>
</feature>
<comment type="caution">
    <text evidence="9">The sequence shown here is derived from an EMBL/GenBank/DDBJ whole genome shotgun (WGS) entry which is preliminary data.</text>
</comment>
<dbReference type="PANTHER" id="PTHR23051:SF0">
    <property type="entry name" value="SOLUTE CARRIER FAMILY 35 MEMBER F5"/>
    <property type="match status" value="1"/>
</dbReference>